<dbReference type="Pfam" id="PF10094">
    <property type="entry name" value="DUF2332"/>
    <property type="match status" value="1"/>
</dbReference>
<comment type="caution">
    <text evidence="1">The sequence shown here is derived from an EMBL/GenBank/DDBJ whole genome shotgun (WGS) entry which is preliminary data.</text>
</comment>
<accession>A0ABS1V6V7</accession>
<evidence type="ECO:0000313" key="2">
    <source>
        <dbReference type="Proteomes" id="UP000606490"/>
    </source>
</evidence>
<keyword evidence="2" id="KW-1185">Reference proteome</keyword>
<protein>
    <submittedName>
        <fullName evidence="1">DUF2332 family protein</fullName>
    </submittedName>
</protein>
<reference evidence="1 2" key="1">
    <citation type="submission" date="2021-01" db="EMBL/GenBank/DDBJ databases">
        <title>Belnapia mucosa sp. nov. and Belnapia arida sp. nov., isolated from the Tabernas Desert (Almeria, Spain).</title>
        <authorList>
            <person name="Molina-Menor E."/>
            <person name="Vidal-Verdu A."/>
            <person name="Calonge A."/>
            <person name="Satari L."/>
            <person name="Pereto Magraner J."/>
            <person name="Porcar Miralles M."/>
        </authorList>
    </citation>
    <scope>NUCLEOTIDE SEQUENCE [LARGE SCALE GENOMIC DNA]</scope>
    <source>
        <strain evidence="1 2">T6</strain>
    </source>
</reference>
<dbReference type="PIRSF" id="PIRSF012608">
    <property type="entry name" value="UCP012608"/>
    <property type="match status" value="1"/>
</dbReference>
<proteinExistence type="predicted"/>
<organism evidence="1 2">
    <name type="scientific">Belnapia mucosa</name>
    <dbReference type="NCBI Taxonomy" id="2804532"/>
    <lineage>
        <taxon>Bacteria</taxon>
        <taxon>Pseudomonadati</taxon>
        <taxon>Pseudomonadota</taxon>
        <taxon>Alphaproteobacteria</taxon>
        <taxon>Acetobacterales</taxon>
        <taxon>Roseomonadaceae</taxon>
        <taxon>Belnapia</taxon>
    </lineage>
</organism>
<dbReference type="EMBL" id="JAEUXJ010000008">
    <property type="protein sequence ID" value="MBL6457412.1"/>
    <property type="molecule type" value="Genomic_DNA"/>
</dbReference>
<dbReference type="RefSeq" id="WP_202827153.1">
    <property type="nucleotide sequence ID" value="NZ_JAEUXJ010000008.1"/>
</dbReference>
<dbReference type="Proteomes" id="UP000606490">
    <property type="component" value="Unassembled WGS sequence"/>
</dbReference>
<name>A0ABS1V6V7_9PROT</name>
<dbReference type="InterPro" id="IPR011200">
    <property type="entry name" value="UCP012608"/>
</dbReference>
<gene>
    <name evidence="1" type="ORF">JMJ55_18925</name>
</gene>
<sequence>MTSAETAIREAFATQARSCADRGSPFTGLLCKVLERSLDRSTEVGRRLLDWSGRPDARGDSVPLRLAGGLHALVRQGRLPRLAAMYPPNPTPEAGTLGAALAGALSDADADLLPWLDRPPQTNEPMRSAPLMAGLLVIAAETGGLPFALHELGASAGLILMLDRYEHQLGAVTAGTLGSSVKICPAWEGGLPPAGVPAHVWRRQGCDLDPLDVANPADRERLLAYVWPDQADRLARVEAAIDVAANDPPRLDRAEAAAWTEAVLDPGAAEEGVARVLMHAVALQYAPEKTAARIAAHAARVGAAATTEAPFAWLRFEADPAYGERASLRLTRWPSGGERVLGLGDTHGEKLRWLG</sequence>
<evidence type="ECO:0000313" key="1">
    <source>
        <dbReference type="EMBL" id="MBL6457412.1"/>
    </source>
</evidence>